<feature type="region of interest" description="Disordered" evidence="2">
    <location>
        <begin position="1237"/>
        <end position="1256"/>
    </location>
</feature>
<evidence type="ECO:0000313" key="4">
    <source>
        <dbReference type="EMBL" id="ENO98596.1"/>
    </source>
</evidence>
<dbReference type="EMBL" id="AMXF01000008">
    <property type="protein sequence ID" value="ENO98596.1"/>
    <property type="molecule type" value="Genomic_DNA"/>
</dbReference>
<accession>N6YWE8</accession>
<name>N6YWE8_9RHOO</name>
<evidence type="ECO:0000256" key="2">
    <source>
        <dbReference type="SAM" id="MobiDB-lite"/>
    </source>
</evidence>
<keyword evidence="1" id="KW-0175">Coiled coil</keyword>
<dbReference type="OrthoDB" id="8525523at2"/>
<feature type="domain" description="Tape measure protein N-terminal" evidence="3">
    <location>
        <begin position="322"/>
        <end position="509"/>
    </location>
</feature>
<dbReference type="NCBIfam" id="TIGR02675">
    <property type="entry name" value="tape_meas_nterm"/>
    <property type="match status" value="1"/>
</dbReference>
<feature type="coiled-coil region" evidence="1">
    <location>
        <begin position="118"/>
        <end position="166"/>
    </location>
</feature>
<protein>
    <submittedName>
        <fullName evidence="4">Phage-related minor tail protein</fullName>
    </submittedName>
</protein>
<organism evidence="4 5">
    <name type="scientific">Thauera phenylacetica B4P</name>
    <dbReference type="NCBI Taxonomy" id="1234382"/>
    <lineage>
        <taxon>Bacteria</taxon>
        <taxon>Pseudomonadati</taxon>
        <taxon>Pseudomonadota</taxon>
        <taxon>Betaproteobacteria</taxon>
        <taxon>Rhodocyclales</taxon>
        <taxon>Zoogloeaceae</taxon>
        <taxon>Thauera</taxon>
    </lineage>
</organism>
<reference evidence="4 5" key="1">
    <citation type="submission" date="2012-09" db="EMBL/GenBank/DDBJ databases">
        <title>Draft Genome Sequences of 6 Strains from Genus Thauera.</title>
        <authorList>
            <person name="Liu B."/>
            <person name="Shapleigh J.P."/>
            <person name="Frostegard A.H."/>
        </authorList>
    </citation>
    <scope>NUCLEOTIDE SEQUENCE [LARGE SCALE GENOMIC DNA]</scope>
    <source>
        <strain evidence="4 5">B4P</strain>
    </source>
</reference>
<evidence type="ECO:0000259" key="3">
    <source>
        <dbReference type="Pfam" id="PF20155"/>
    </source>
</evidence>
<dbReference type="Pfam" id="PF20155">
    <property type="entry name" value="TMP_3"/>
    <property type="match status" value="1"/>
</dbReference>
<proteinExistence type="predicted"/>
<feature type="coiled-coil region" evidence="1">
    <location>
        <begin position="1123"/>
        <end position="1227"/>
    </location>
</feature>
<dbReference type="Proteomes" id="UP000013047">
    <property type="component" value="Unassembled WGS sequence"/>
</dbReference>
<keyword evidence="5" id="KW-1185">Reference proteome</keyword>
<gene>
    <name evidence="4" type="ORF">C667_02788</name>
</gene>
<evidence type="ECO:0000313" key="5">
    <source>
        <dbReference type="Proteomes" id="UP000013047"/>
    </source>
</evidence>
<dbReference type="RefSeq" id="WP_004356598.1">
    <property type="nucleotide sequence ID" value="NZ_AMXF01000008.1"/>
</dbReference>
<dbReference type="InterPro" id="IPR013491">
    <property type="entry name" value="Tape_meas_N"/>
</dbReference>
<evidence type="ECO:0000256" key="1">
    <source>
        <dbReference type="SAM" id="Coils"/>
    </source>
</evidence>
<comment type="caution">
    <text evidence="4">The sequence shown here is derived from an EMBL/GenBank/DDBJ whole genome shotgun (WGS) entry which is preliminary data.</text>
</comment>
<sequence length="1313" mass="135945">MANPIETNVVIKVDTAGDGKLAALSREVAGLGEGAGDAAPEFQRLAEEIDGLAAKERLVGAFAEAKRETVAYAEALQTAQAATRAAAQELRAKQATLAAATTAEREAAAALGEARTRHDELKVSVAAAAAELKSLRAASKASGADTAEYAGQIREARTRLAELRKESATVGQAVRTLAGDYRPTAQALKEAGSAADKAQRAFEQNRHEAGRAKTAYEAQRLALHNTRQALASAGIASTDLAGAQVRLAGSAQQAAQRAGELRARLASVGSTAQAAGAQTEKGFSQAAKGVRSISEQLSTVQSRLLQFAGAQLGLQTAIDLGRTADEYANLGARIDLVNSSQAGFNLTLAQTAELARATYSGLESTTGLVGALARAGEEVGLTQEGVLRLTESINKANQVSGASAASADAALTQLIQGLQSGTLRGDEFNSVMEQSPRLAKALADGLGVPIGALRAMAEQGKLTSEVVISALQSQARTIDAEFAKLPLTIGRSLTNLSTNWTQFIGELDQANGASATVARALEGVANNLDDIAKLAVVAGEVGLAVFAAKLIPQVTKFGAEALAATKGVGGLRAGLAALPGTVKIALAVVGYEVLTTVGKAIGETVASWGEAGDAMRRAEQTMREATRGMIANGQTLAYQNEAYRNAVVLTAGEVARLSEAERTAYFERLDGARKYYAGAQMAIQGAKEFGIASEFSAEQTAAGMKRAREGMAAFEVGVRMSRAEIEALLSVDASLFIAQFDELAAKGKDAAAALQEVGKGFDASALESVQGFSQALVELKNTGKISADEMGAAWQQALAKLDGAQLNQFMITAQAAFGESQRDVEALAAAMDGALRASIAATGQDFAQLSSGISSGAQSALGHLATLEAGFDKLKAAGVDTNAALIGAIDFAVEAGDSAAALTVLRQDVERLGREGKLSADQVAEAIEKIGKKADEVQPGINSVEEAFRKLGVTSQQQMDRAATEAKRAFEVIRNSGKATAEELQAAFTAYAEQAVAANGGVADATLKAQASALGLAVEVDKTGKVIVQTMAEAAFGVKGADQALKDAAGSAGELGEAAKDAGKSMVEAAREQNAAVKSVTVSLVDATTAQSRYADEAKRVASAVYNSALDQANSFRASAGAIDGARAAARLYIEEMERLDARQQEFSSNAAEGVEQLRLRLLELNGTEEQIASARQSRDQAEVLRTIELTRLDLRRAELRKDAGEVERLQREINLLQEQLGLIDQIYRAERRNRSNAASTAGMGGAGATSSGSAAGAGVQAAAPSQTFGAKQTTLNINLPGSGIFSGDRASLEAFARQLGPVITDLQRKGAL</sequence>